<organism evidence="2 3">
    <name type="scientific">Plasmodium cynomolgi (strain B)</name>
    <dbReference type="NCBI Taxonomy" id="1120755"/>
    <lineage>
        <taxon>Eukaryota</taxon>
        <taxon>Sar</taxon>
        <taxon>Alveolata</taxon>
        <taxon>Apicomplexa</taxon>
        <taxon>Aconoidasida</taxon>
        <taxon>Haemosporida</taxon>
        <taxon>Plasmodiidae</taxon>
        <taxon>Plasmodium</taxon>
        <taxon>Plasmodium (Plasmodium)</taxon>
    </lineage>
</organism>
<dbReference type="eggNOG" id="ENOG502QXBC">
    <property type="taxonomic scope" value="Eukaryota"/>
</dbReference>
<evidence type="ECO:0000313" key="2">
    <source>
        <dbReference type="EMBL" id="GAB68936.1"/>
    </source>
</evidence>
<feature type="compositionally biased region" description="Low complexity" evidence="1">
    <location>
        <begin position="381"/>
        <end position="392"/>
    </location>
</feature>
<feature type="region of interest" description="Disordered" evidence="1">
    <location>
        <begin position="1"/>
        <end position="29"/>
    </location>
</feature>
<dbReference type="GeneID" id="14695317"/>
<dbReference type="AlphaFoldDB" id="K6UEU0"/>
<dbReference type="PhylomeDB" id="K6UEU0"/>
<dbReference type="OMA" id="KKMYFWI"/>
<reference evidence="2 3" key="1">
    <citation type="journal article" date="2012" name="Nat. Genet.">
        <title>Plasmodium cynomolgi genome sequences provide insight into Plasmodium vivax and the monkey malaria clade.</title>
        <authorList>
            <person name="Tachibana S."/>
            <person name="Sullivan S.A."/>
            <person name="Kawai S."/>
            <person name="Nakamura S."/>
            <person name="Kim H.R."/>
            <person name="Goto N."/>
            <person name="Arisue N."/>
            <person name="Palacpac N.M.Q."/>
            <person name="Honma H."/>
            <person name="Yagi M."/>
            <person name="Tougan T."/>
            <person name="Katakai Y."/>
            <person name="Kaneko O."/>
            <person name="Mita T."/>
            <person name="Kita K."/>
            <person name="Yasutomi Y."/>
            <person name="Sutton P.L."/>
            <person name="Shakhbatyan R."/>
            <person name="Horii T."/>
            <person name="Yasunaga T."/>
            <person name="Barnwell J.W."/>
            <person name="Escalante A.A."/>
            <person name="Carlton J.M."/>
            <person name="Tanabe K."/>
        </authorList>
    </citation>
    <scope>NUCLEOTIDE SEQUENCE [LARGE SCALE GENOMIC DNA]</scope>
    <source>
        <strain evidence="2 3">B</strain>
    </source>
</reference>
<feature type="region of interest" description="Disordered" evidence="1">
    <location>
        <begin position="381"/>
        <end position="437"/>
    </location>
</feature>
<protein>
    <submittedName>
        <fullName evidence="2">Uncharacterized protein</fullName>
    </submittedName>
</protein>
<keyword evidence="3" id="KW-1185">Reference proteome</keyword>
<feature type="non-terminal residue" evidence="2">
    <location>
        <position position="534"/>
    </location>
</feature>
<feature type="compositionally biased region" description="Basic and acidic residues" evidence="1">
    <location>
        <begin position="407"/>
        <end position="418"/>
    </location>
</feature>
<dbReference type="KEGG" id="pcy:PCYB_143640"/>
<dbReference type="VEuPathDB" id="PlasmoDB:PCYB_143640"/>
<evidence type="ECO:0000313" key="3">
    <source>
        <dbReference type="Proteomes" id="UP000006319"/>
    </source>
</evidence>
<dbReference type="EMBL" id="DF157106">
    <property type="protein sequence ID" value="GAB68936.1"/>
    <property type="molecule type" value="Genomic_DNA"/>
</dbReference>
<dbReference type="OrthoDB" id="391553at2759"/>
<proteinExistence type="predicted"/>
<dbReference type="RefSeq" id="XP_004224883.1">
    <property type="nucleotide sequence ID" value="XM_004224835.1"/>
</dbReference>
<evidence type="ECO:0000256" key="1">
    <source>
        <dbReference type="SAM" id="MobiDB-lite"/>
    </source>
</evidence>
<sequence>MMRTNPNIDTGRRYFQHTHKNTASSSTKEKRHYRGKDLNLCTPFNHTANLCHERMDGNFYAYDISATVFRMLKCVHKLQQREGPNVSGQTSNENMFTNYQVDKLFYCYVSIYNNISKNLFLKLTLEFLKSPALYKKMTQNGRFYQQVLCEIVKCADGPETMDKSFFYEYVIKILSVILKNKNALNDIYERIFFEDIIKMISGENNINYFIKNFTFLISCISLYKRRLKKEVHFNRPKDDVQMEYLAQDNQILLMQKKKQLLQKCLPIILDIFNKLQQYNHLNDVDICNIVDFLNEFKQSHKIKSAICKEIHKYFKPSSDMKHLCLILYLLTQSKNEETQLTQVAYTHVYDIICWRRSELTDPKNVNLFLLGVTRWRRNAGVRQRTGTPVGRGTPVGGDNLVGSDTRSGGHPDGDAERPLKRRSSSSSRKKKKKTHSAKCRGLLQISYGAKSKSTNLQLCQLVRHNFIKKQKMKKEKKMYFWIKHRFLQFVKKGQLNSKYVKTFYQYFLPYHISKKCTRKKNYISPLTIVKNVGK</sequence>
<feature type="compositionally biased region" description="Basic residues" evidence="1">
    <location>
        <begin position="419"/>
        <end position="437"/>
    </location>
</feature>
<gene>
    <name evidence="2" type="ORF">PCYB_143640</name>
</gene>
<dbReference type="Proteomes" id="UP000006319">
    <property type="component" value="Chromosome 14"/>
</dbReference>
<accession>K6UEU0</accession>
<name>K6UEU0_PLACD</name>